<dbReference type="OMA" id="CIATQIP"/>
<evidence type="ECO:0000256" key="7">
    <source>
        <dbReference type="RuleBase" id="RU367102"/>
    </source>
</evidence>
<evidence type="ECO:0000256" key="3">
    <source>
        <dbReference type="ARBA" id="ARBA00022473"/>
    </source>
</evidence>
<dbReference type="EMBL" id="JABEZZ010000010">
    <property type="protein sequence ID" value="MBA0597614.1"/>
    <property type="molecule type" value="Genomic_DNA"/>
</dbReference>
<organism evidence="9 11">
    <name type="scientific">Gossypium raimondii</name>
    <name type="common">Peruvian cotton</name>
    <name type="synonym">Gossypium klotzschianum subsp. raimondii</name>
    <dbReference type="NCBI Taxonomy" id="29730"/>
    <lineage>
        <taxon>Eukaryota</taxon>
        <taxon>Viridiplantae</taxon>
        <taxon>Streptophyta</taxon>
        <taxon>Embryophyta</taxon>
        <taxon>Tracheophyta</taxon>
        <taxon>Spermatophyta</taxon>
        <taxon>Magnoliopsida</taxon>
        <taxon>eudicotyledons</taxon>
        <taxon>Gunneridae</taxon>
        <taxon>Pentapetalae</taxon>
        <taxon>rosids</taxon>
        <taxon>malvids</taxon>
        <taxon>Malvales</taxon>
        <taxon>Malvaceae</taxon>
        <taxon>Malvoideae</taxon>
        <taxon>Gossypium</taxon>
    </lineage>
</organism>
<keyword evidence="11" id="KW-1185">Reference proteome</keyword>
<gene>
    <name evidence="9" type="ORF">B456_010G084400</name>
    <name evidence="10" type="ORF">Gorai_007416</name>
</gene>
<reference evidence="9 11" key="1">
    <citation type="journal article" date="2012" name="Nature">
        <title>Repeated polyploidization of Gossypium genomes and the evolution of spinnable cotton fibres.</title>
        <authorList>
            <person name="Paterson A.H."/>
            <person name="Wendel J.F."/>
            <person name="Gundlach H."/>
            <person name="Guo H."/>
            <person name="Jenkins J."/>
            <person name="Jin D."/>
            <person name="Llewellyn D."/>
            <person name="Showmaker K.C."/>
            <person name="Shu S."/>
            <person name="Udall J."/>
            <person name="Yoo M.J."/>
            <person name="Byers R."/>
            <person name="Chen W."/>
            <person name="Doron-Faigenboim A."/>
            <person name="Duke M.V."/>
            <person name="Gong L."/>
            <person name="Grimwood J."/>
            <person name="Grover C."/>
            <person name="Grupp K."/>
            <person name="Hu G."/>
            <person name="Lee T.H."/>
            <person name="Li J."/>
            <person name="Lin L."/>
            <person name="Liu T."/>
            <person name="Marler B.S."/>
            <person name="Page J.T."/>
            <person name="Roberts A.W."/>
            <person name="Romanel E."/>
            <person name="Sanders W.S."/>
            <person name="Szadkowski E."/>
            <person name="Tan X."/>
            <person name="Tang H."/>
            <person name="Xu C."/>
            <person name="Wang J."/>
            <person name="Wang Z."/>
            <person name="Zhang D."/>
            <person name="Zhang L."/>
            <person name="Ashrafi H."/>
            <person name="Bedon F."/>
            <person name="Bowers J.E."/>
            <person name="Brubaker C.L."/>
            <person name="Chee P.W."/>
            <person name="Das S."/>
            <person name="Gingle A.R."/>
            <person name="Haigler C.H."/>
            <person name="Harker D."/>
            <person name="Hoffmann L.V."/>
            <person name="Hovav R."/>
            <person name="Jones D.C."/>
            <person name="Lemke C."/>
            <person name="Mansoor S."/>
            <person name="ur Rahman M."/>
            <person name="Rainville L.N."/>
            <person name="Rambani A."/>
            <person name="Reddy U.K."/>
            <person name="Rong J.K."/>
            <person name="Saranga Y."/>
            <person name="Scheffler B.E."/>
            <person name="Scheffler J.A."/>
            <person name="Stelly D.M."/>
            <person name="Triplett B.A."/>
            <person name="Van Deynze A."/>
            <person name="Vaslin M.F."/>
            <person name="Waghmare V.N."/>
            <person name="Walford S.A."/>
            <person name="Wright R.J."/>
            <person name="Zaki E.A."/>
            <person name="Zhang T."/>
            <person name="Dennis E.S."/>
            <person name="Mayer K.F."/>
            <person name="Peterson D.G."/>
            <person name="Rokhsar D.S."/>
            <person name="Wang X."/>
            <person name="Schmutz J."/>
        </authorList>
    </citation>
    <scope>NUCLEOTIDE SEQUENCE [LARGE SCALE GENOMIC DNA]</scope>
</reference>
<keyword evidence="4 7" id="KW-0964">Secreted</keyword>
<dbReference type="Proteomes" id="UP000032304">
    <property type="component" value="Chromosome 10"/>
</dbReference>
<dbReference type="PANTHER" id="PTHR33109">
    <property type="entry name" value="EPIDERMAL PATTERNING FACTOR-LIKE PROTEIN 4"/>
    <property type="match status" value="1"/>
</dbReference>
<evidence type="ECO:0000256" key="5">
    <source>
        <dbReference type="ARBA" id="ARBA00022729"/>
    </source>
</evidence>
<dbReference type="GO" id="GO:0005576">
    <property type="term" value="C:extracellular region"/>
    <property type="evidence" value="ECO:0007669"/>
    <property type="project" value="UniProtKB-SubCell"/>
</dbReference>
<evidence type="ECO:0000256" key="8">
    <source>
        <dbReference type="SAM" id="Phobius"/>
    </source>
</evidence>
<feature type="transmembrane region" description="Helical" evidence="8">
    <location>
        <begin position="36"/>
        <end position="56"/>
    </location>
</feature>
<accession>A0A0D2R4B7</accession>
<dbReference type="GO" id="GO:0010052">
    <property type="term" value="P:guard cell differentiation"/>
    <property type="evidence" value="ECO:0007669"/>
    <property type="project" value="UniProtKB-UniRule"/>
</dbReference>
<keyword evidence="3 7" id="KW-0217">Developmental protein</keyword>
<evidence type="ECO:0000256" key="6">
    <source>
        <dbReference type="ARBA" id="ARBA00023157"/>
    </source>
</evidence>
<keyword evidence="8" id="KW-1133">Transmembrane helix</keyword>
<evidence type="ECO:0000313" key="9">
    <source>
        <dbReference type="EMBL" id="KJB65202.1"/>
    </source>
</evidence>
<reference evidence="10 12" key="2">
    <citation type="journal article" date="2019" name="Genome Biol. Evol.">
        <title>Insights into the evolution of the New World diploid cottons (Gossypium, subgenus Houzingenia) based on genome sequencing.</title>
        <authorList>
            <person name="Grover C.E."/>
            <person name="Arick M.A. 2nd"/>
            <person name="Thrash A."/>
            <person name="Conover J.L."/>
            <person name="Sanders W.S."/>
            <person name="Peterson D.G."/>
            <person name="Frelichowski J.E."/>
            <person name="Scheffler J.A."/>
            <person name="Scheffler B.E."/>
            <person name="Wendel J.F."/>
        </authorList>
    </citation>
    <scope>NUCLEOTIDE SEQUENCE [LARGE SCALE GENOMIC DNA]</scope>
    <source>
        <strain evidence="10">8</strain>
        <tissue evidence="10">Leaf</tissue>
    </source>
</reference>
<keyword evidence="8" id="KW-0472">Membrane</keyword>
<reference evidence="10" key="3">
    <citation type="submission" date="2020-04" db="EMBL/GenBank/DDBJ databases">
        <authorList>
            <person name="Grover C.E."/>
            <person name="Arick M.A. II"/>
            <person name="Thrash A."/>
            <person name="Conover J.L."/>
            <person name="Sanders W.S."/>
            <person name="Peterson D.G."/>
            <person name="Scheffler J.A."/>
            <person name="Scheffler B.E."/>
            <person name="Wendel J.F."/>
        </authorList>
    </citation>
    <scope>NUCLEOTIDE SEQUENCE</scope>
    <source>
        <strain evidence="10">8</strain>
        <tissue evidence="10">Leaf</tissue>
    </source>
</reference>
<evidence type="ECO:0000256" key="4">
    <source>
        <dbReference type="ARBA" id="ARBA00022525"/>
    </source>
</evidence>
<protein>
    <recommendedName>
        <fullName evidence="7">Epidermal patterning factor-like protein</fullName>
    </recommendedName>
</protein>
<evidence type="ECO:0000256" key="1">
    <source>
        <dbReference type="ARBA" id="ARBA00004613"/>
    </source>
</evidence>
<keyword evidence="6" id="KW-1015">Disulfide bond</keyword>
<sequence length="119" mass="13448">MKQRMRCFLIAVQIITWVHVSTRFLASHHIAPQQGLLLYFFVLLVVESSGGVGYLGEKTNRRIMGRIGSMPPNCQRKCGGCTPCIATQIPATSKELRTQYTNYEPEGWKCKCHSTLFNP</sequence>
<keyword evidence="8" id="KW-0812">Transmembrane</keyword>
<dbReference type="PANTHER" id="PTHR33109:SF102">
    <property type="entry name" value="EPIDERMAL PATTERNING FACTOR-LIKE PROTEIN 1"/>
    <property type="match status" value="1"/>
</dbReference>
<dbReference type="InterPro" id="IPR039455">
    <property type="entry name" value="EPFL"/>
</dbReference>
<keyword evidence="5" id="KW-0732">Signal</keyword>
<dbReference type="eggNOG" id="ENOG502S87E">
    <property type="taxonomic scope" value="Eukaryota"/>
</dbReference>
<comment type="function">
    <text evidence="7">Controls stomatal patterning.</text>
</comment>
<dbReference type="Proteomes" id="UP000593578">
    <property type="component" value="Unassembled WGS sequence"/>
</dbReference>
<dbReference type="Gramene" id="KJB65202">
    <property type="protein sequence ID" value="KJB65202"/>
    <property type="gene ID" value="B456_010G084400"/>
</dbReference>
<name>A0A0D2R4B7_GOSRA</name>
<evidence type="ECO:0000313" key="10">
    <source>
        <dbReference type="EMBL" id="MBA0597614.1"/>
    </source>
</evidence>
<proteinExistence type="inferred from homology"/>
<dbReference type="AlphaFoldDB" id="A0A0D2R4B7"/>
<dbReference type="STRING" id="29730.A0A0D2R4B7"/>
<comment type="similarity">
    <text evidence="2 7">Belongs to the plant cysteine rich small secretory peptide family. Epidermal patterning factor subfamily.</text>
</comment>
<dbReference type="Pfam" id="PF17181">
    <property type="entry name" value="EPF"/>
    <property type="match status" value="1"/>
</dbReference>
<comment type="subcellular location">
    <subcellularLocation>
        <location evidence="1 7">Secreted</location>
    </subcellularLocation>
</comment>
<evidence type="ECO:0000313" key="12">
    <source>
        <dbReference type="Proteomes" id="UP000593578"/>
    </source>
</evidence>
<evidence type="ECO:0000313" key="11">
    <source>
        <dbReference type="Proteomes" id="UP000032304"/>
    </source>
</evidence>
<evidence type="ECO:0000256" key="2">
    <source>
        <dbReference type="ARBA" id="ARBA00008127"/>
    </source>
</evidence>
<dbReference type="EMBL" id="CM001749">
    <property type="protein sequence ID" value="KJB65202.1"/>
    <property type="molecule type" value="Genomic_DNA"/>
</dbReference>